<accession>A0ABP1R501</accession>
<evidence type="ECO:0000256" key="1">
    <source>
        <dbReference type="ARBA" id="ARBA00004123"/>
    </source>
</evidence>
<comment type="caution">
    <text evidence="7">The sequence shown here is derived from an EMBL/GenBank/DDBJ whole genome shotgun (WGS) entry which is preliminary data.</text>
</comment>
<evidence type="ECO:0000313" key="7">
    <source>
        <dbReference type="EMBL" id="CAL8120187.1"/>
    </source>
</evidence>
<keyword evidence="3" id="KW-0805">Transcription regulation</keyword>
<dbReference type="Pfam" id="PF08598">
    <property type="entry name" value="Sds3"/>
    <property type="match status" value="1"/>
</dbReference>
<proteinExistence type="predicted"/>
<evidence type="ECO:0000256" key="5">
    <source>
        <dbReference type="ARBA" id="ARBA00023242"/>
    </source>
</evidence>
<keyword evidence="8" id="KW-1185">Reference proteome</keyword>
<keyword evidence="4" id="KW-0804">Transcription</keyword>
<dbReference type="InterPro" id="IPR013907">
    <property type="entry name" value="Sds3"/>
</dbReference>
<dbReference type="SMART" id="SM01401">
    <property type="entry name" value="Sds3"/>
    <property type="match status" value="1"/>
</dbReference>
<evidence type="ECO:0000313" key="8">
    <source>
        <dbReference type="Proteomes" id="UP001642540"/>
    </source>
</evidence>
<gene>
    <name evidence="7" type="ORF">ODALV1_LOCUS18891</name>
</gene>
<dbReference type="PANTHER" id="PTHR21964">
    <property type="entry name" value="BREAST CANCER METASTASIS-SUPPRESSOR 1"/>
    <property type="match status" value="1"/>
</dbReference>
<feature type="region of interest" description="Disordered" evidence="6">
    <location>
        <begin position="1"/>
        <end position="40"/>
    </location>
</feature>
<evidence type="ECO:0000256" key="6">
    <source>
        <dbReference type="SAM" id="MobiDB-lite"/>
    </source>
</evidence>
<evidence type="ECO:0000256" key="2">
    <source>
        <dbReference type="ARBA" id="ARBA00022491"/>
    </source>
</evidence>
<dbReference type="EMBL" id="CAXLJM020000062">
    <property type="protein sequence ID" value="CAL8120187.1"/>
    <property type="molecule type" value="Genomic_DNA"/>
</dbReference>
<reference evidence="7 8" key="1">
    <citation type="submission" date="2024-08" db="EMBL/GenBank/DDBJ databases">
        <authorList>
            <person name="Cucini C."/>
            <person name="Frati F."/>
        </authorList>
    </citation>
    <scope>NUCLEOTIDE SEQUENCE [LARGE SCALE GENOMIC DNA]</scope>
</reference>
<name>A0ABP1R501_9HEXA</name>
<comment type="subcellular location">
    <subcellularLocation>
        <location evidence="1">Nucleus</location>
    </subcellularLocation>
</comment>
<evidence type="ECO:0000256" key="3">
    <source>
        <dbReference type="ARBA" id="ARBA00023015"/>
    </source>
</evidence>
<dbReference type="Proteomes" id="UP001642540">
    <property type="component" value="Unassembled WGS sequence"/>
</dbReference>
<protein>
    <submittedName>
        <fullName evidence="7">Uncharacterized protein</fullName>
    </submittedName>
</protein>
<keyword evidence="2" id="KW-0678">Repressor</keyword>
<organism evidence="7 8">
    <name type="scientific">Orchesella dallaii</name>
    <dbReference type="NCBI Taxonomy" id="48710"/>
    <lineage>
        <taxon>Eukaryota</taxon>
        <taxon>Metazoa</taxon>
        <taxon>Ecdysozoa</taxon>
        <taxon>Arthropoda</taxon>
        <taxon>Hexapoda</taxon>
        <taxon>Collembola</taxon>
        <taxon>Entomobryomorpha</taxon>
        <taxon>Entomobryoidea</taxon>
        <taxon>Orchesellidae</taxon>
        <taxon>Orchesellinae</taxon>
        <taxon>Orchesella</taxon>
    </lineage>
</organism>
<evidence type="ECO:0000256" key="4">
    <source>
        <dbReference type="ARBA" id="ARBA00023163"/>
    </source>
</evidence>
<keyword evidence="5" id="KW-0539">Nucleus</keyword>
<sequence>MPKKRRAKRLPSSSSEDSQDWETLEENRKNSQKNLENIQQQHGYLHNILCEEKTKQLNESEKSIREGTHPDYLKGVARLKQEMNEKIESAEKLRQIRLSSVRLTYEAEELAIQQNFQEQKRTMKDSMVSKIKEHIRELKASRDEDFDTRIRLHMARNPDLKKKKTKAERIQLASRSRTSLPIIIYRLKDTEVLEDLAVVKQALACKARSDKKKLKKKNATVVAEANVSKV</sequence>